<feature type="region of interest" description="Disordered" evidence="8">
    <location>
        <begin position="742"/>
        <end position="770"/>
    </location>
</feature>
<dbReference type="GO" id="GO:0008270">
    <property type="term" value="F:zinc ion binding"/>
    <property type="evidence" value="ECO:0007669"/>
    <property type="project" value="UniProtKB-KW"/>
</dbReference>
<dbReference type="CDD" id="cd16630">
    <property type="entry name" value="RING-HC_RBR_RNF216"/>
    <property type="match status" value="1"/>
</dbReference>
<protein>
    <recommendedName>
        <fullName evidence="9">RING-type domain-containing protein</fullName>
    </recommendedName>
</protein>
<keyword evidence="11" id="KW-1185">Reference proteome</keyword>
<evidence type="ECO:0000313" key="11">
    <source>
        <dbReference type="Proteomes" id="UP000250043"/>
    </source>
</evidence>
<feature type="region of interest" description="Disordered" evidence="8">
    <location>
        <begin position="325"/>
        <end position="344"/>
    </location>
</feature>
<dbReference type="InterPro" id="IPR002867">
    <property type="entry name" value="IBR_dom"/>
</dbReference>
<feature type="compositionally biased region" description="Low complexity" evidence="8">
    <location>
        <begin position="9"/>
        <end position="23"/>
    </location>
</feature>
<evidence type="ECO:0000256" key="7">
    <source>
        <dbReference type="ARBA" id="ARBA00022833"/>
    </source>
</evidence>
<dbReference type="GO" id="GO:0016740">
    <property type="term" value="F:transferase activity"/>
    <property type="evidence" value="ECO:0007669"/>
    <property type="project" value="UniProtKB-KW"/>
</dbReference>
<evidence type="ECO:0000256" key="5">
    <source>
        <dbReference type="ARBA" id="ARBA00022771"/>
    </source>
</evidence>
<keyword evidence="6" id="KW-0833">Ubl conjugation pathway</keyword>
<feature type="compositionally biased region" description="Low complexity" evidence="8">
    <location>
        <begin position="171"/>
        <end position="181"/>
    </location>
</feature>
<dbReference type="InterPro" id="IPR013083">
    <property type="entry name" value="Znf_RING/FYVE/PHD"/>
</dbReference>
<dbReference type="EMBL" id="KV722461">
    <property type="protein sequence ID" value="OCH88146.1"/>
    <property type="molecule type" value="Genomic_DNA"/>
</dbReference>
<feature type="domain" description="RING-type" evidence="9">
    <location>
        <begin position="381"/>
        <end position="595"/>
    </location>
</feature>
<feature type="compositionally biased region" description="Polar residues" evidence="8">
    <location>
        <begin position="65"/>
        <end position="74"/>
    </location>
</feature>
<dbReference type="InterPro" id="IPR047544">
    <property type="entry name" value="RING-HC_RBR_RNF216"/>
</dbReference>
<dbReference type="PROSITE" id="PS51873">
    <property type="entry name" value="TRIAD"/>
    <property type="match status" value="1"/>
</dbReference>
<feature type="compositionally biased region" description="Pro residues" evidence="8">
    <location>
        <begin position="119"/>
        <end position="132"/>
    </location>
</feature>
<accession>A0A8E2AP99</accession>
<dbReference type="CDD" id="cd20339">
    <property type="entry name" value="BRcat_RBR_RNF216"/>
    <property type="match status" value="1"/>
</dbReference>
<evidence type="ECO:0000313" key="10">
    <source>
        <dbReference type="EMBL" id="OCH88146.1"/>
    </source>
</evidence>
<sequence>MAQPWTKKAISISSGSSDPSDAARTTKRPRTRKNAGKGKSRFVVPEDVIELTESEPEGDERPLRRSQTVATAQPQLAPIPTDDARPSQAQQNAQAGPSRPRKRSAARSRAAQESVMDPVPQPPPPVAQPVPQPHIQELLDVASVMLEAHQPRAHSSSAGTSNRVNRPSAGPAEPAAEAPAEPQDPFDGYVASVLEIIPDVLPSHVRELVERQYPEYQANIVEAVLHLLFESPNYPKETRGAKGKRKREVDDDEDVREAARAKIDYGSKDRRREGGPHYAKAAVLQLCEDFPLIPVQHVRQVFSENNSLYAPAHLTLLAQSKEPRLPYKPKARPGAKGKGVAQHDAELEKEREWLRLKLQEGAGPSQPSASGSGVSSEDVEGGIECGCCFTEYPFEKMIQCPEAHLFCTDCMTSYASNLLGGHDANIVCMDQGGCKASFPVSELRRVLSPKLMELYERVKQRKEIEAAGLENLEECPFCEYKVVIENPEEKLFRCENEECGAVTCRQCKKTDHLPKSCKEMEEDKKLDVRHLIEEAMTNALMRNCPKCQKGFIKETGCNKMTCPNCQTVSCYICRKVIHGYDHFNNPPGHNGPPDPNKCALWDSVEQRHSNEVSAAFKNALEKVKRDHPELTDEDLKVDLPPAPPPGAGPAHPHAHPHGLQRVVYAQPVRHAQLPALYVPPPAPPGIHVGWANNGWNAQLHPGPAPVYNLQVNIDGRQVYPQVPQIPIPPVPLRIPAVRHVPVRAPAPPRPPRPARVQQPRAARQRAPRAR</sequence>
<keyword evidence="2" id="KW-0808">Transferase</keyword>
<feature type="compositionally biased region" description="Acidic residues" evidence="8">
    <location>
        <begin position="47"/>
        <end position="58"/>
    </location>
</feature>
<dbReference type="InterPro" id="IPR047546">
    <property type="entry name" value="Rcat_RBR_RNF216"/>
</dbReference>
<feature type="compositionally biased region" description="Polar residues" evidence="8">
    <location>
        <begin position="153"/>
        <end position="165"/>
    </location>
</feature>
<dbReference type="OrthoDB" id="10009520at2759"/>
<name>A0A8E2AP99_9APHY</name>
<dbReference type="CDD" id="cd20353">
    <property type="entry name" value="Rcat_RBR_RNF216"/>
    <property type="match status" value="1"/>
</dbReference>
<dbReference type="InterPro" id="IPR047545">
    <property type="entry name" value="BRcat_RBR_RNF216"/>
</dbReference>
<dbReference type="Gene3D" id="3.30.40.10">
    <property type="entry name" value="Zinc/RING finger domain, C3HC4 (zinc finger)"/>
    <property type="match status" value="1"/>
</dbReference>
<proteinExistence type="predicted"/>
<comment type="pathway">
    <text evidence="1">Protein modification; protein ubiquitination.</text>
</comment>
<dbReference type="AlphaFoldDB" id="A0A8E2AP99"/>
<keyword evidence="7" id="KW-0862">Zinc</keyword>
<feature type="region of interest" description="Disordered" evidence="8">
    <location>
        <begin position="1"/>
        <end position="184"/>
    </location>
</feature>
<keyword evidence="4" id="KW-0677">Repeat</keyword>
<feature type="compositionally biased region" description="Basic and acidic residues" evidence="8">
    <location>
        <begin position="624"/>
        <end position="637"/>
    </location>
</feature>
<gene>
    <name evidence="10" type="ORF">OBBRIDRAFT_795550</name>
</gene>
<dbReference type="InterPro" id="IPR044066">
    <property type="entry name" value="TRIAD_supradom"/>
</dbReference>
<evidence type="ECO:0000256" key="2">
    <source>
        <dbReference type="ARBA" id="ARBA00022679"/>
    </source>
</evidence>
<dbReference type="PANTHER" id="PTHR22770:SF47">
    <property type="entry name" value="E3 UBIQUITIN-PROTEIN LIGASE RNF216"/>
    <property type="match status" value="1"/>
</dbReference>
<evidence type="ECO:0000256" key="6">
    <source>
        <dbReference type="ARBA" id="ARBA00022786"/>
    </source>
</evidence>
<dbReference type="InterPro" id="IPR051628">
    <property type="entry name" value="LUBAC_E3_Ligases"/>
</dbReference>
<keyword evidence="3" id="KW-0479">Metal-binding</keyword>
<evidence type="ECO:0000259" key="9">
    <source>
        <dbReference type="PROSITE" id="PS51873"/>
    </source>
</evidence>
<dbReference type="PANTHER" id="PTHR22770">
    <property type="entry name" value="UBIQUITIN CONJUGATING ENZYME 7 INTERACTING PROTEIN-RELATED"/>
    <property type="match status" value="1"/>
</dbReference>
<organism evidence="10 11">
    <name type="scientific">Obba rivulosa</name>
    <dbReference type="NCBI Taxonomy" id="1052685"/>
    <lineage>
        <taxon>Eukaryota</taxon>
        <taxon>Fungi</taxon>
        <taxon>Dikarya</taxon>
        <taxon>Basidiomycota</taxon>
        <taxon>Agaricomycotina</taxon>
        <taxon>Agaricomycetes</taxon>
        <taxon>Polyporales</taxon>
        <taxon>Gelatoporiaceae</taxon>
        <taxon>Obba</taxon>
    </lineage>
</organism>
<evidence type="ECO:0000256" key="1">
    <source>
        <dbReference type="ARBA" id="ARBA00004906"/>
    </source>
</evidence>
<evidence type="ECO:0000256" key="8">
    <source>
        <dbReference type="SAM" id="MobiDB-lite"/>
    </source>
</evidence>
<evidence type="ECO:0000256" key="3">
    <source>
        <dbReference type="ARBA" id="ARBA00022723"/>
    </source>
</evidence>
<reference evidence="10 11" key="1">
    <citation type="submission" date="2016-07" db="EMBL/GenBank/DDBJ databases">
        <title>Draft genome of the white-rot fungus Obba rivulosa 3A-2.</title>
        <authorList>
            <consortium name="DOE Joint Genome Institute"/>
            <person name="Miettinen O."/>
            <person name="Riley R."/>
            <person name="Acob R."/>
            <person name="Barry K."/>
            <person name="Cullen D."/>
            <person name="De Vries R."/>
            <person name="Hainaut M."/>
            <person name="Hatakka A."/>
            <person name="Henrissat B."/>
            <person name="Hilden K."/>
            <person name="Kuo R."/>
            <person name="Labutti K."/>
            <person name="Lipzen A."/>
            <person name="Makela M.R."/>
            <person name="Sandor L."/>
            <person name="Spatafora J.W."/>
            <person name="Grigoriev I.V."/>
            <person name="Hibbett D.S."/>
        </authorList>
    </citation>
    <scope>NUCLEOTIDE SEQUENCE [LARGE SCALE GENOMIC DNA]</scope>
    <source>
        <strain evidence="10 11">3A-2</strain>
    </source>
</reference>
<feature type="region of interest" description="Disordered" evidence="8">
    <location>
        <begin position="235"/>
        <end position="256"/>
    </location>
</feature>
<dbReference type="Gene3D" id="1.20.120.1750">
    <property type="match status" value="1"/>
</dbReference>
<keyword evidence="5" id="KW-0863">Zinc-finger</keyword>
<feature type="compositionally biased region" description="Pro residues" evidence="8">
    <location>
        <begin position="744"/>
        <end position="753"/>
    </location>
</feature>
<dbReference type="Pfam" id="PF26200">
    <property type="entry name" value="Rcat_RNF216"/>
    <property type="match status" value="1"/>
</dbReference>
<feature type="region of interest" description="Disordered" evidence="8">
    <location>
        <begin position="624"/>
        <end position="656"/>
    </location>
</feature>
<dbReference type="Proteomes" id="UP000250043">
    <property type="component" value="Unassembled WGS sequence"/>
</dbReference>
<feature type="compositionally biased region" description="Basic residues" evidence="8">
    <location>
        <begin position="25"/>
        <end position="40"/>
    </location>
</feature>
<dbReference type="SUPFAM" id="SSF57850">
    <property type="entry name" value="RING/U-box"/>
    <property type="match status" value="2"/>
</dbReference>
<dbReference type="SMART" id="SM00647">
    <property type="entry name" value="IBR"/>
    <property type="match status" value="2"/>
</dbReference>
<evidence type="ECO:0000256" key="4">
    <source>
        <dbReference type="ARBA" id="ARBA00022737"/>
    </source>
</evidence>